<keyword evidence="1" id="KW-0812">Transmembrane</keyword>
<keyword evidence="1" id="KW-1133">Transmembrane helix</keyword>
<dbReference type="InterPro" id="IPR038765">
    <property type="entry name" value="Papain-like_cys_pep_sf"/>
</dbReference>
<dbReference type="InterPro" id="IPR002931">
    <property type="entry name" value="Transglutaminase-like"/>
</dbReference>
<evidence type="ECO:0000313" key="3">
    <source>
        <dbReference type="EMBL" id="KKN63389.1"/>
    </source>
</evidence>
<feature type="domain" description="Transglutaminase-like" evidence="2">
    <location>
        <begin position="239"/>
        <end position="328"/>
    </location>
</feature>
<accession>A0A0F9S8M8</accession>
<dbReference type="Gene3D" id="3.10.620.30">
    <property type="match status" value="1"/>
</dbReference>
<comment type="caution">
    <text evidence="3">The sequence shown here is derived from an EMBL/GenBank/DDBJ whole genome shotgun (WGS) entry which is preliminary data.</text>
</comment>
<evidence type="ECO:0000259" key="2">
    <source>
        <dbReference type="SMART" id="SM00460"/>
    </source>
</evidence>
<keyword evidence="1" id="KW-0472">Membrane</keyword>
<evidence type="ECO:0000256" key="1">
    <source>
        <dbReference type="SAM" id="Phobius"/>
    </source>
</evidence>
<dbReference type="AlphaFoldDB" id="A0A0F9S8M8"/>
<dbReference type="SMART" id="SM00460">
    <property type="entry name" value="TGc"/>
    <property type="match status" value="1"/>
</dbReference>
<proteinExistence type="predicted"/>
<sequence length="435" mass="49633">MNCFILYKIESKILSMKNSLNYLSRSLLVIFLLFSIVIIMPVNSYGLSSDNGVSKYVINRNVKYQVDINFTLTHIKNSPQLYYFKVARLMDRQPNSTLTQFTPPFQESKLLYNSITGFNEIIEGQLDKFNNTYDLFNASLSRDDKLTLSQSYNITLNEISFKNITTVDIGSYSPGDYIHNLYDISEKYFNSTNPSLISLSNNIVNTAENPVEKARKIFNWIITNIDYEIQDEEIGAFESYNQRIGDCSEYSDLFITLLRVQGIPARKISGFLITNNPFHQLKIGNQYTFDHNFNGASQTVSSNNEILGHAWIEYYIPDIGWIASDPTWGNGYFNRIDVLRFALNNGAWFFLPGASPPNDYVSEFPLNPSPITSDHSAYNYQYTIEITVLESNIPAETQFPLMVVIFIAAGVGVPIIIILLVVKKGRNKKDSYYGY</sequence>
<feature type="transmembrane region" description="Helical" evidence="1">
    <location>
        <begin position="399"/>
        <end position="422"/>
    </location>
</feature>
<name>A0A0F9S8M8_9ZZZZ</name>
<dbReference type="PANTHER" id="PTHR33490">
    <property type="entry name" value="BLR5614 PROTEIN-RELATED"/>
    <property type="match status" value="1"/>
</dbReference>
<feature type="transmembrane region" description="Helical" evidence="1">
    <location>
        <begin position="22"/>
        <end position="42"/>
    </location>
</feature>
<dbReference type="SUPFAM" id="SSF54001">
    <property type="entry name" value="Cysteine proteinases"/>
    <property type="match status" value="1"/>
</dbReference>
<reference evidence="3" key="1">
    <citation type="journal article" date="2015" name="Nature">
        <title>Complex archaea that bridge the gap between prokaryotes and eukaryotes.</title>
        <authorList>
            <person name="Spang A."/>
            <person name="Saw J.H."/>
            <person name="Jorgensen S.L."/>
            <person name="Zaremba-Niedzwiedzka K."/>
            <person name="Martijn J."/>
            <person name="Lind A.E."/>
            <person name="van Eijk R."/>
            <person name="Schleper C."/>
            <person name="Guy L."/>
            <person name="Ettema T.J."/>
        </authorList>
    </citation>
    <scope>NUCLEOTIDE SEQUENCE</scope>
</reference>
<dbReference type="Pfam" id="PF01841">
    <property type="entry name" value="Transglut_core"/>
    <property type="match status" value="1"/>
</dbReference>
<organism evidence="3">
    <name type="scientific">marine sediment metagenome</name>
    <dbReference type="NCBI Taxonomy" id="412755"/>
    <lineage>
        <taxon>unclassified sequences</taxon>
        <taxon>metagenomes</taxon>
        <taxon>ecological metagenomes</taxon>
    </lineage>
</organism>
<dbReference type="EMBL" id="LAZR01000591">
    <property type="protein sequence ID" value="KKN63389.1"/>
    <property type="molecule type" value="Genomic_DNA"/>
</dbReference>
<gene>
    <name evidence="3" type="ORF">LCGC14_0502190</name>
</gene>
<protein>
    <recommendedName>
        <fullName evidence="2">Transglutaminase-like domain-containing protein</fullName>
    </recommendedName>
</protein>